<dbReference type="Pfam" id="PF01547">
    <property type="entry name" value="SBP_bac_1"/>
    <property type="match status" value="1"/>
</dbReference>
<dbReference type="EMBL" id="BART01003839">
    <property type="protein sequence ID" value="GAG62301.1"/>
    <property type="molecule type" value="Genomic_DNA"/>
</dbReference>
<evidence type="ECO:0000313" key="1">
    <source>
        <dbReference type="EMBL" id="GAG62301.1"/>
    </source>
</evidence>
<dbReference type="InterPro" id="IPR006059">
    <property type="entry name" value="SBP"/>
</dbReference>
<dbReference type="AlphaFoldDB" id="X1AR01"/>
<reference evidence="1" key="1">
    <citation type="journal article" date="2014" name="Front. Microbiol.">
        <title>High frequency of phylogenetically diverse reductive dehalogenase-homologous genes in deep subseafloor sedimentary metagenomes.</title>
        <authorList>
            <person name="Kawai M."/>
            <person name="Futagami T."/>
            <person name="Toyoda A."/>
            <person name="Takaki Y."/>
            <person name="Nishi S."/>
            <person name="Hori S."/>
            <person name="Arai W."/>
            <person name="Tsubouchi T."/>
            <person name="Morono Y."/>
            <person name="Uchiyama I."/>
            <person name="Ito T."/>
            <person name="Fujiyama A."/>
            <person name="Inagaki F."/>
            <person name="Takami H."/>
        </authorList>
    </citation>
    <scope>NUCLEOTIDE SEQUENCE</scope>
    <source>
        <strain evidence="1">Expedition CK06-06</strain>
    </source>
</reference>
<protein>
    <recommendedName>
        <fullName evidence="2">ABC transmembrane type-1 domain-containing protein</fullName>
    </recommendedName>
</protein>
<dbReference type="InterPro" id="IPR050490">
    <property type="entry name" value="Bact_solute-bd_prot1"/>
</dbReference>
<organism evidence="1">
    <name type="scientific">marine sediment metagenome</name>
    <dbReference type="NCBI Taxonomy" id="412755"/>
    <lineage>
        <taxon>unclassified sequences</taxon>
        <taxon>metagenomes</taxon>
        <taxon>ecological metagenomes</taxon>
    </lineage>
</organism>
<proteinExistence type="predicted"/>
<dbReference type="PANTHER" id="PTHR43649:SF12">
    <property type="entry name" value="DIACETYLCHITOBIOSE BINDING PROTEIN DASA"/>
    <property type="match status" value="1"/>
</dbReference>
<sequence length="308" mass="34981">MVFVLLIIVAIFLMNAGSVHAGKVSLMMWGGAIEEKQMKEYLAAFNEEYPDVKVEIIRPADYWPKLMSMMAAGTPPDVFYMGFPEFVSYHEKGAILSLQSYINADPNFNEPDFFPGLLGAFKDRDTKEIFGIPKDWSTYVVYYNKEMFKKAGLPTPNEMFGYGQWSWQDFLDTAKKLTKDGVHGVALDAGRWKVFPPQGGANWVQGVNKVVVDTPEFAEGIQFNADLWLKHNVAPDMTEQADQGPSDRFAHEKAAMYICGRWKAMAYKDLDFEWDIAPLPYNKGMYTWVDLVAYCVAKDSKNPDDAYK</sequence>
<gene>
    <name evidence="1" type="ORF">S01H4_10176</name>
</gene>
<dbReference type="CDD" id="cd13585">
    <property type="entry name" value="PBP2_TMBP_like"/>
    <property type="match status" value="1"/>
</dbReference>
<name>X1AR01_9ZZZZ</name>
<comment type="caution">
    <text evidence="1">The sequence shown here is derived from an EMBL/GenBank/DDBJ whole genome shotgun (WGS) entry which is preliminary data.</text>
</comment>
<accession>X1AR01</accession>
<dbReference type="SUPFAM" id="SSF53850">
    <property type="entry name" value="Periplasmic binding protein-like II"/>
    <property type="match status" value="1"/>
</dbReference>
<dbReference type="Gene3D" id="3.40.190.10">
    <property type="entry name" value="Periplasmic binding protein-like II"/>
    <property type="match status" value="1"/>
</dbReference>
<dbReference type="PANTHER" id="PTHR43649">
    <property type="entry name" value="ARABINOSE-BINDING PROTEIN-RELATED"/>
    <property type="match status" value="1"/>
</dbReference>
<evidence type="ECO:0008006" key="2">
    <source>
        <dbReference type="Google" id="ProtNLM"/>
    </source>
</evidence>
<feature type="non-terminal residue" evidence="1">
    <location>
        <position position="308"/>
    </location>
</feature>